<gene>
    <name evidence="2" type="ORF">EGK74_08045</name>
</gene>
<dbReference type="SUPFAM" id="SSF82549">
    <property type="entry name" value="DAK1/DegV-like"/>
    <property type="match status" value="1"/>
</dbReference>
<dbReference type="PANTHER" id="PTHR33434">
    <property type="entry name" value="DEGV DOMAIN-CONTAINING PROTEIN DR_1986-RELATED"/>
    <property type="match status" value="1"/>
</dbReference>
<dbReference type="AlphaFoldDB" id="A0A3N4N3R4"/>
<proteinExistence type="predicted"/>
<name>A0A3N4N3R4_9NEIS</name>
<dbReference type="Gene3D" id="3.30.1180.10">
    <property type="match status" value="1"/>
</dbReference>
<dbReference type="PROSITE" id="PS51482">
    <property type="entry name" value="DEGV"/>
    <property type="match status" value="1"/>
</dbReference>
<keyword evidence="3" id="KW-1185">Reference proteome</keyword>
<keyword evidence="1" id="KW-0446">Lipid-binding</keyword>
<dbReference type="OrthoDB" id="9781230at2"/>
<evidence type="ECO:0000256" key="1">
    <source>
        <dbReference type="ARBA" id="ARBA00023121"/>
    </source>
</evidence>
<dbReference type="GO" id="GO:0008289">
    <property type="term" value="F:lipid binding"/>
    <property type="evidence" value="ECO:0007669"/>
    <property type="project" value="UniProtKB-KW"/>
</dbReference>
<dbReference type="InterPro" id="IPR003797">
    <property type="entry name" value="DegV"/>
</dbReference>
<dbReference type="Pfam" id="PF02645">
    <property type="entry name" value="DegV"/>
    <property type="match status" value="1"/>
</dbReference>
<dbReference type="Gene3D" id="3.40.50.10170">
    <property type="match status" value="1"/>
</dbReference>
<accession>A0A3N4N3R4</accession>
<sequence length="294" mass="32727">MSSSYSLYRCAVMSTSTGSLGEVLDRDSLVQILPLRIDLGTRQFADGIEIDNRDYCAWRQNHLDDNVATAPPPQDLLRNTFQYLIKQGYQQVIITTLSHKLSDSAEIIRALVADFPQLQIYVVDTGSCCMPEGFFALEAMRLLEEGKTAEEVVAYLERLKPNSHIVFGLRSMQSLSLNGTLSRLGARFSDWLGLRTILHFSEDKLSRLETVGSDEEMFDSVIAYTQKQMADKPTQDFVLAGLYSGDKETYQQFANRFHQKTGLRLGDGVPVSPAVAVHVGIHGVGVGLVEKLKD</sequence>
<dbReference type="Proteomes" id="UP000272412">
    <property type="component" value="Unassembled WGS sequence"/>
</dbReference>
<dbReference type="PANTHER" id="PTHR33434:SF2">
    <property type="entry name" value="FATTY ACID-BINDING PROTEIN TM_1468"/>
    <property type="match status" value="1"/>
</dbReference>
<evidence type="ECO:0000313" key="3">
    <source>
        <dbReference type="Proteomes" id="UP000272412"/>
    </source>
</evidence>
<dbReference type="RefSeq" id="WP_123804306.1">
    <property type="nucleotide sequence ID" value="NZ_JBHSPY010000001.1"/>
</dbReference>
<protein>
    <submittedName>
        <fullName evidence="2">DegV family EDD domain-containing protein</fullName>
    </submittedName>
</protein>
<dbReference type="NCBIfam" id="TIGR00762">
    <property type="entry name" value="DegV"/>
    <property type="match status" value="1"/>
</dbReference>
<organism evidence="2 3">
    <name type="scientific">Neisseria weixii</name>
    <dbReference type="NCBI Taxonomy" id="1853276"/>
    <lineage>
        <taxon>Bacteria</taxon>
        <taxon>Pseudomonadati</taxon>
        <taxon>Pseudomonadota</taxon>
        <taxon>Betaproteobacteria</taxon>
        <taxon>Neisseriales</taxon>
        <taxon>Neisseriaceae</taxon>
        <taxon>Neisseria</taxon>
    </lineage>
</organism>
<evidence type="ECO:0000313" key="2">
    <source>
        <dbReference type="EMBL" id="RPD86660.1"/>
    </source>
</evidence>
<dbReference type="InterPro" id="IPR050270">
    <property type="entry name" value="DegV_domain_contain"/>
</dbReference>
<dbReference type="InterPro" id="IPR043168">
    <property type="entry name" value="DegV_C"/>
</dbReference>
<reference evidence="2 3" key="1">
    <citation type="submission" date="2018-11" db="EMBL/GenBank/DDBJ databases">
        <title>Neisseria weixii sp. nov. isolated from the rectal contents of plateau pika (Ochotona cruzoniae).</title>
        <authorList>
            <person name="Zhang G."/>
        </authorList>
    </citation>
    <scope>NUCLEOTIDE SEQUENCE [LARGE SCALE GENOMIC DNA]</scope>
    <source>
        <strain evidence="2 3">10009</strain>
    </source>
</reference>
<comment type="caution">
    <text evidence="2">The sequence shown here is derived from an EMBL/GenBank/DDBJ whole genome shotgun (WGS) entry which is preliminary data.</text>
</comment>
<dbReference type="EMBL" id="RPFL01000019">
    <property type="protein sequence ID" value="RPD86660.1"/>
    <property type="molecule type" value="Genomic_DNA"/>
</dbReference>